<sequence length="454" mass="52442">MPSIRRSRSLPHMFNNYRIIYPLDPGISQQDQTPRNTNQSPIKGSSNSEEENSVSKPLMDQQTPTIPRPVKIEPMDEGLFFDGSNIPVKTFIRRYEDAGEMDGASAKDLFEQILFFIRGSKLRNQVQEMKKHANLDWEILKNQLAIKFRRYTMDDLDNFLRPFLEYKVTCSTLQEFEIFRSHFEAMVCYLVQSGSTCYPYSFFDQFLLEVLSSEVQSEVLRKLLKDGQAYWIEDEHLVIPPYEIILHYIYTEYMSEKIPVRPKEEPKITQEDQHHSQEISVDKHCPKTYSLGETQARKETPALISDPSLGIPEEISQTESMYQNQKVTKGNRIIQPEDKSPEHSPTLPENLARMAASKFISDAAIRARFSGSAMTSIVDNQKSEQHNYESTIPLEKLMEEDRKSQAVLESPEDLQLLDNILPAPLPKGMQQIEERIGEEHHHCQQSCIGWPHPS</sequence>
<reference evidence="2 3" key="1">
    <citation type="submission" date="2017-11" db="EMBL/GenBank/DDBJ databases">
        <title>De novo assembly and phasing of dikaryotic genomes from two isolates of Puccinia coronata f. sp. avenae, the causal agent of oat crown rust.</title>
        <authorList>
            <person name="Miller M.E."/>
            <person name="Zhang Y."/>
            <person name="Omidvar V."/>
            <person name="Sperschneider J."/>
            <person name="Schwessinger B."/>
            <person name="Raley C."/>
            <person name="Palmer J.M."/>
            <person name="Garnica D."/>
            <person name="Upadhyaya N."/>
            <person name="Rathjen J."/>
            <person name="Taylor J.M."/>
            <person name="Park R.F."/>
            <person name="Dodds P.N."/>
            <person name="Hirsch C.D."/>
            <person name="Kianian S.F."/>
            <person name="Figueroa M."/>
        </authorList>
    </citation>
    <scope>NUCLEOTIDE SEQUENCE [LARGE SCALE GENOMIC DNA]</scope>
    <source>
        <strain evidence="2">12SD80</strain>
    </source>
</reference>
<feature type="compositionally biased region" description="Polar residues" evidence="1">
    <location>
        <begin position="27"/>
        <end position="44"/>
    </location>
</feature>
<name>A0A2N5SBF3_9BASI</name>
<comment type="caution">
    <text evidence="2">The sequence shown here is derived from an EMBL/GenBank/DDBJ whole genome shotgun (WGS) entry which is preliminary data.</text>
</comment>
<protein>
    <submittedName>
        <fullName evidence="2">Uncharacterized protein</fullName>
    </submittedName>
</protein>
<organism evidence="2 3">
    <name type="scientific">Puccinia coronata f. sp. avenae</name>
    <dbReference type="NCBI Taxonomy" id="200324"/>
    <lineage>
        <taxon>Eukaryota</taxon>
        <taxon>Fungi</taxon>
        <taxon>Dikarya</taxon>
        <taxon>Basidiomycota</taxon>
        <taxon>Pucciniomycotina</taxon>
        <taxon>Pucciniomycetes</taxon>
        <taxon>Pucciniales</taxon>
        <taxon>Pucciniaceae</taxon>
        <taxon>Puccinia</taxon>
    </lineage>
</organism>
<gene>
    <name evidence="2" type="ORF">PCASD_22542</name>
</gene>
<evidence type="ECO:0000313" key="2">
    <source>
        <dbReference type="EMBL" id="PLW10568.1"/>
    </source>
</evidence>
<evidence type="ECO:0000256" key="1">
    <source>
        <dbReference type="SAM" id="MobiDB-lite"/>
    </source>
</evidence>
<evidence type="ECO:0000313" key="3">
    <source>
        <dbReference type="Proteomes" id="UP000235392"/>
    </source>
</evidence>
<dbReference type="Proteomes" id="UP000235392">
    <property type="component" value="Unassembled WGS sequence"/>
</dbReference>
<dbReference type="AlphaFoldDB" id="A0A2N5SBF3"/>
<feature type="region of interest" description="Disordered" evidence="1">
    <location>
        <begin position="263"/>
        <end position="285"/>
    </location>
</feature>
<proteinExistence type="predicted"/>
<accession>A0A2N5SBF3</accession>
<feature type="region of interest" description="Disordered" evidence="1">
    <location>
        <begin position="24"/>
        <end position="70"/>
    </location>
</feature>
<dbReference type="EMBL" id="PGCI01000958">
    <property type="protein sequence ID" value="PLW10568.1"/>
    <property type="molecule type" value="Genomic_DNA"/>
</dbReference>